<evidence type="ECO:0000256" key="2">
    <source>
        <dbReference type="ARBA" id="ARBA00022630"/>
    </source>
</evidence>
<dbReference type="PROSITE" id="PS51387">
    <property type="entry name" value="FAD_PCMH"/>
    <property type="match status" value="1"/>
</dbReference>
<dbReference type="InterPro" id="IPR016166">
    <property type="entry name" value="FAD-bd_PCMH"/>
</dbReference>
<keyword evidence="4" id="KW-0560">Oxidoreductase</keyword>
<dbReference type="InterPro" id="IPR036318">
    <property type="entry name" value="FAD-bd_PCMH-like_sf"/>
</dbReference>
<accession>A0A8H5GA24</accession>
<keyword evidence="2" id="KW-0285">Flavoprotein</keyword>
<dbReference type="OrthoDB" id="2151789at2759"/>
<organism evidence="7 8">
    <name type="scientific">Tetrapyrgos nigripes</name>
    <dbReference type="NCBI Taxonomy" id="182062"/>
    <lineage>
        <taxon>Eukaryota</taxon>
        <taxon>Fungi</taxon>
        <taxon>Dikarya</taxon>
        <taxon>Basidiomycota</taxon>
        <taxon>Agaricomycotina</taxon>
        <taxon>Agaricomycetes</taxon>
        <taxon>Agaricomycetidae</taxon>
        <taxon>Agaricales</taxon>
        <taxon>Marasmiineae</taxon>
        <taxon>Marasmiaceae</taxon>
        <taxon>Tetrapyrgos</taxon>
    </lineage>
</organism>
<evidence type="ECO:0000256" key="3">
    <source>
        <dbReference type="ARBA" id="ARBA00022827"/>
    </source>
</evidence>
<dbReference type="Gene3D" id="3.30.465.10">
    <property type="match status" value="1"/>
</dbReference>
<feature type="signal peptide" evidence="5">
    <location>
        <begin position="1"/>
        <end position="30"/>
    </location>
</feature>
<dbReference type="InterPro" id="IPR006094">
    <property type="entry name" value="Oxid_FAD_bind_N"/>
</dbReference>
<name>A0A8H5GA24_9AGAR</name>
<dbReference type="SUPFAM" id="SSF56176">
    <property type="entry name" value="FAD-binding/transporter-associated domain-like"/>
    <property type="match status" value="1"/>
</dbReference>
<comment type="caution">
    <text evidence="7">The sequence shown here is derived from an EMBL/GenBank/DDBJ whole genome shotgun (WGS) entry which is preliminary data.</text>
</comment>
<keyword evidence="8" id="KW-1185">Reference proteome</keyword>
<reference evidence="7 8" key="1">
    <citation type="journal article" date="2020" name="ISME J.">
        <title>Uncovering the hidden diversity of litter-decomposition mechanisms in mushroom-forming fungi.</title>
        <authorList>
            <person name="Floudas D."/>
            <person name="Bentzer J."/>
            <person name="Ahren D."/>
            <person name="Johansson T."/>
            <person name="Persson P."/>
            <person name="Tunlid A."/>
        </authorList>
    </citation>
    <scope>NUCLEOTIDE SEQUENCE [LARGE SCALE GENOMIC DNA]</scope>
    <source>
        <strain evidence="7 8">CBS 291.85</strain>
    </source>
</reference>
<dbReference type="AlphaFoldDB" id="A0A8H5GA24"/>
<evidence type="ECO:0000256" key="5">
    <source>
        <dbReference type="SAM" id="SignalP"/>
    </source>
</evidence>
<evidence type="ECO:0000313" key="7">
    <source>
        <dbReference type="EMBL" id="KAF5361187.1"/>
    </source>
</evidence>
<keyword evidence="5" id="KW-0732">Signal</keyword>
<evidence type="ECO:0000259" key="6">
    <source>
        <dbReference type="PROSITE" id="PS51387"/>
    </source>
</evidence>
<dbReference type="EMBL" id="JAACJM010000042">
    <property type="protein sequence ID" value="KAF5361187.1"/>
    <property type="molecule type" value="Genomic_DNA"/>
</dbReference>
<evidence type="ECO:0000256" key="1">
    <source>
        <dbReference type="ARBA" id="ARBA00005466"/>
    </source>
</evidence>
<dbReference type="Proteomes" id="UP000559256">
    <property type="component" value="Unassembled WGS sequence"/>
</dbReference>
<dbReference type="PANTHER" id="PTHR42973">
    <property type="entry name" value="BINDING OXIDOREDUCTASE, PUTATIVE (AFU_ORTHOLOGUE AFUA_1G17690)-RELATED"/>
    <property type="match status" value="1"/>
</dbReference>
<sequence length="474" mass="51872">MDLWKGLDVLRQKKWTVTFAILNLLSLSSAARSPAQSPGDLACRKLQHALGPSIVNKPNDQDYHSVVFGAWSLFNTQYSPTCVVLPRTSNDVQITMAAIYQYDSKFSVQAGGHSAPKGWNNVDHGVLISFEHMRNISYDSIKDTIVMEPGIRWGESVTLLESQGVAPVGGRVDDVGTGLLLGGGISFLSPAHGFAADNFVELDVVLVDGTLVTATETNEFSDLFRALKGGANRFGIVTRYEVRAIHTGTADDKTWFGGLIQYPPSSFEALAKAISNYTLYATDPNAAILLYFAHFLQPDDTVQSFAIASIFYNGTSLPSSVFGEFLSIPALQTNLSPMSYPEIASSLSEPQPANGHAQMFGAVVIAGGEDDMHVEVLRQWLNFTNVFQDEYNTTVLAFTPIPISQIAIGRERGGNAMNSPLGSAISRLPLYINECDKKQSVFETYGQYEFLKQTYAKYDPTRFNVRRMDGPQGL</sequence>
<dbReference type="PANTHER" id="PTHR42973:SF13">
    <property type="entry name" value="FAD-BINDING PCMH-TYPE DOMAIN-CONTAINING PROTEIN"/>
    <property type="match status" value="1"/>
</dbReference>
<gene>
    <name evidence="7" type="ORF">D9758_009049</name>
</gene>
<keyword evidence="3" id="KW-0274">FAD</keyword>
<evidence type="ECO:0000313" key="8">
    <source>
        <dbReference type="Proteomes" id="UP000559256"/>
    </source>
</evidence>
<evidence type="ECO:0000256" key="4">
    <source>
        <dbReference type="ARBA" id="ARBA00023002"/>
    </source>
</evidence>
<dbReference type="InterPro" id="IPR016169">
    <property type="entry name" value="FAD-bd_PCMH_sub2"/>
</dbReference>
<protein>
    <recommendedName>
        <fullName evidence="6">FAD-binding PCMH-type domain-containing protein</fullName>
    </recommendedName>
</protein>
<dbReference type="GO" id="GO:0016491">
    <property type="term" value="F:oxidoreductase activity"/>
    <property type="evidence" value="ECO:0007669"/>
    <property type="project" value="UniProtKB-KW"/>
</dbReference>
<dbReference type="Pfam" id="PF01565">
    <property type="entry name" value="FAD_binding_4"/>
    <property type="match status" value="1"/>
</dbReference>
<feature type="chain" id="PRO_5034077974" description="FAD-binding PCMH-type domain-containing protein" evidence="5">
    <location>
        <begin position="31"/>
        <end position="474"/>
    </location>
</feature>
<comment type="similarity">
    <text evidence="1">Belongs to the oxygen-dependent FAD-linked oxidoreductase family.</text>
</comment>
<proteinExistence type="inferred from homology"/>
<dbReference type="InterPro" id="IPR050416">
    <property type="entry name" value="FAD-linked_Oxidoreductase"/>
</dbReference>
<dbReference type="GO" id="GO:0071949">
    <property type="term" value="F:FAD binding"/>
    <property type="evidence" value="ECO:0007669"/>
    <property type="project" value="InterPro"/>
</dbReference>
<feature type="domain" description="FAD-binding PCMH-type" evidence="6">
    <location>
        <begin position="76"/>
        <end position="247"/>
    </location>
</feature>